<feature type="compositionally biased region" description="Basic and acidic residues" evidence="8">
    <location>
        <begin position="489"/>
        <end position="502"/>
    </location>
</feature>
<evidence type="ECO:0000256" key="8">
    <source>
        <dbReference type="SAM" id="MobiDB-lite"/>
    </source>
</evidence>
<evidence type="ECO:0000259" key="9">
    <source>
        <dbReference type="PROSITE" id="PS52004"/>
    </source>
</evidence>
<dbReference type="SUPFAM" id="SSF50129">
    <property type="entry name" value="GroES-like"/>
    <property type="match status" value="1"/>
</dbReference>
<feature type="compositionally biased region" description="Basic and acidic residues" evidence="8">
    <location>
        <begin position="466"/>
        <end position="478"/>
    </location>
</feature>
<dbReference type="InterPro" id="IPR049551">
    <property type="entry name" value="PKS_DH_C"/>
</dbReference>
<feature type="region of interest" description="Disordered" evidence="8">
    <location>
        <begin position="1072"/>
        <end position="1091"/>
    </location>
</feature>
<dbReference type="InterPro" id="IPR013154">
    <property type="entry name" value="ADH-like_N"/>
</dbReference>
<feature type="domain" description="PKS/mFAS DH" evidence="10">
    <location>
        <begin position="963"/>
        <end position="1262"/>
    </location>
</feature>
<dbReference type="GO" id="GO:0004312">
    <property type="term" value="F:fatty acid synthase activity"/>
    <property type="evidence" value="ECO:0007669"/>
    <property type="project" value="TreeGrafter"/>
</dbReference>
<evidence type="ECO:0000256" key="1">
    <source>
        <dbReference type="ARBA" id="ARBA00022450"/>
    </source>
</evidence>
<dbReference type="SUPFAM" id="SSF55048">
    <property type="entry name" value="Probable ACP-binding domain of malonyl-CoA ACP transacylase"/>
    <property type="match status" value="1"/>
</dbReference>
<dbReference type="Pfam" id="PF14765">
    <property type="entry name" value="PS-DH"/>
    <property type="match status" value="1"/>
</dbReference>
<dbReference type="SUPFAM" id="SSF53335">
    <property type="entry name" value="S-adenosyl-L-methionine-dependent methyltransferases"/>
    <property type="match status" value="1"/>
</dbReference>
<evidence type="ECO:0000256" key="5">
    <source>
        <dbReference type="ARBA" id="ARBA00023002"/>
    </source>
</evidence>
<dbReference type="Gene3D" id="3.30.70.3290">
    <property type="match status" value="1"/>
</dbReference>
<dbReference type="InterPro" id="IPR050091">
    <property type="entry name" value="PKS_NRPS_Biosynth_Enz"/>
</dbReference>
<dbReference type="SMART" id="SM00829">
    <property type="entry name" value="PKS_ER"/>
    <property type="match status" value="1"/>
</dbReference>
<keyword evidence="12" id="KW-1185">Reference proteome</keyword>
<evidence type="ECO:0000313" key="12">
    <source>
        <dbReference type="Proteomes" id="UP000562929"/>
    </source>
</evidence>
<dbReference type="Proteomes" id="UP000562929">
    <property type="component" value="Unassembled WGS sequence"/>
</dbReference>
<keyword evidence="3" id="KW-0489">Methyltransferase</keyword>
<accession>A0A8H4Q751</accession>
<dbReference type="FunFam" id="3.40.50.720:FF:000209">
    <property type="entry name" value="Polyketide synthase Pks12"/>
    <property type="match status" value="1"/>
</dbReference>
<dbReference type="Gene3D" id="3.40.50.150">
    <property type="entry name" value="Vaccinia Virus protein VP39"/>
    <property type="match status" value="1"/>
</dbReference>
<dbReference type="InterPro" id="IPR001227">
    <property type="entry name" value="Ac_transferase_dom_sf"/>
</dbReference>
<keyword evidence="5" id="KW-0560">Oxidoreductase</keyword>
<organism evidence="11 12">
    <name type="scientific">Ophiocordyceps camponoti-floridani</name>
    <dbReference type="NCBI Taxonomy" id="2030778"/>
    <lineage>
        <taxon>Eukaryota</taxon>
        <taxon>Fungi</taxon>
        <taxon>Dikarya</taxon>
        <taxon>Ascomycota</taxon>
        <taxon>Pezizomycotina</taxon>
        <taxon>Sordariomycetes</taxon>
        <taxon>Hypocreomycetidae</taxon>
        <taxon>Hypocreales</taxon>
        <taxon>Ophiocordycipitaceae</taxon>
        <taxon>Ophiocordyceps</taxon>
    </lineage>
</organism>
<dbReference type="EMBL" id="JAACLJ010000003">
    <property type="protein sequence ID" value="KAF4589057.1"/>
    <property type="molecule type" value="Genomic_DNA"/>
</dbReference>
<dbReference type="SMART" id="SM00827">
    <property type="entry name" value="PKS_AT"/>
    <property type="match status" value="1"/>
</dbReference>
<dbReference type="CDD" id="cd00833">
    <property type="entry name" value="PKS"/>
    <property type="match status" value="1"/>
</dbReference>
<dbReference type="InterPro" id="IPR016039">
    <property type="entry name" value="Thiolase-like"/>
</dbReference>
<dbReference type="Pfam" id="PF23114">
    <property type="entry name" value="NAD-bd_HRPKS_sdrA"/>
    <property type="match status" value="1"/>
</dbReference>
<dbReference type="Pfam" id="PF16197">
    <property type="entry name" value="KAsynt_C_assoc"/>
    <property type="match status" value="1"/>
</dbReference>
<gene>
    <name evidence="11" type="ORF">GQ602_002946</name>
</gene>
<dbReference type="InterPro" id="IPR014043">
    <property type="entry name" value="Acyl_transferase_dom"/>
</dbReference>
<dbReference type="SUPFAM" id="SSF51735">
    <property type="entry name" value="NAD(P)-binding Rossmann-fold domains"/>
    <property type="match status" value="1"/>
</dbReference>
<dbReference type="InterPro" id="IPR036291">
    <property type="entry name" value="NAD(P)-bd_dom_sf"/>
</dbReference>
<dbReference type="PROSITE" id="PS52004">
    <property type="entry name" value="KS3_2"/>
    <property type="match status" value="1"/>
</dbReference>
<dbReference type="SUPFAM" id="SSF53901">
    <property type="entry name" value="Thiolase-like"/>
    <property type="match status" value="1"/>
</dbReference>
<dbReference type="GO" id="GO:0016491">
    <property type="term" value="F:oxidoreductase activity"/>
    <property type="evidence" value="ECO:0007669"/>
    <property type="project" value="UniProtKB-KW"/>
</dbReference>
<dbReference type="PROSITE" id="PS52019">
    <property type="entry name" value="PKS_MFAS_DH"/>
    <property type="match status" value="1"/>
</dbReference>
<dbReference type="Gene3D" id="3.40.366.10">
    <property type="entry name" value="Malonyl-Coenzyme A Acyl Carrier Protein, domain 2"/>
    <property type="match status" value="1"/>
</dbReference>
<keyword evidence="6" id="KW-0511">Multifunctional enzyme</keyword>
<dbReference type="Pfam" id="PF08242">
    <property type="entry name" value="Methyltransf_12"/>
    <property type="match status" value="1"/>
</dbReference>
<proteinExistence type="predicted"/>
<keyword evidence="2" id="KW-0597">Phosphoprotein</keyword>
<comment type="caution">
    <text evidence="11">The sequence shown here is derived from an EMBL/GenBank/DDBJ whole genome shotgun (WGS) entry which is preliminary data.</text>
</comment>
<dbReference type="Gene3D" id="3.10.129.110">
    <property type="entry name" value="Polyketide synthase dehydratase"/>
    <property type="match status" value="1"/>
</dbReference>
<feature type="region of interest" description="Disordered" evidence="8">
    <location>
        <begin position="437"/>
        <end position="509"/>
    </location>
</feature>
<evidence type="ECO:0000256" key="4">
    <source>
        <dbReference type="ARBA" id="ARBA00022679"/>
    </source>
</evidence>
<evidence type="ECO:0000313" key="11">
    <source>
        <dbReference type="EMBL" id="KAF4589057.1"/>
    </source>
</evidence>
<dbReference type="GO" id="GO:0032259">
    <property type="term" value="P:methylation"/>
    <property type="evidence" value="ECO:0007669"/>
    <property type="project" value="UniProtKB-KW"/>
</dbReference>
<evidence type="ECO:0000256" key="7">
    <source>
        <dbReference type="PROSITE-ProRule" id="PRU01363"/>
    </source>
</evidence>
<dbReference type="Pfam" id="PF00109">
    <property type="entry name" value="ketoacyl-synt"/>
    <property type="match status" value="1"/>
</dbReference>
<reference evidence="11 12" key="1">
    <citation type="journal article" date="2020" name="G3 (Bethesda)">
        <title>Genetic Underpinnings of Host Manipulation by Ophiocordyceps as Revealed by Comparative Transcriptomics.</title>
        <authorList>
            <person name="Will I."/>
            <person name="Das B."/>
            <person name="Trinh T."/>
            <person name="Brachmann A."/>
            <person name="Ohm R.A."/>
            <person name="de Bekker C."/>
        </authorList>
    </citation>
    <scope>NUCLEOTIDE SEQUENCE [LARGE SCALE GENOMIC DNA]</scope>
    <source>
        <strain evidence="11 12">EC05</strain>
    </source>
</reference>
<feature type="domain" description="Ketosynthase family 3 (KS3)" evidence="9">
    <location>
        <begin position="1"/>
        <end position="399"/>
    </location>
</feature>
<dbReference type="InterPro" id="IPR013217">
    <property type="entry name" value="Methyltransf_12"/>
</dbReference>
<dbReference type="InterPro" id="IPR020807">
    <property type="entry name" value="PKS_DH"/>
</dbReference>
<dbReference type="PANTHER" id="PTHR43775">
    <property type="entry name" value="FATTY ACID SYNTHASE"/>
    <property type="match status" value="1"/>
</dbReference>
<dbReference type="InterPro" id="IPR014030">
    <property type="entry name" value="Ketoacyl_synth_N"/>
</dbReference>
<feature type="region of interest" description="C-terminal hotdog fold" evidence="7">
    <location>
        <begin position="1091"/>
        <end position="1262"/>
    </location>
</feature>
<dbReference type="CDD" id="cd05195">
    <property type="entry name" value="enoyl_red"/>
    <property type="match status" value="1"/>
</dbReference>
<dbReference type="GO" id="GO:0044550">
    <property type="term" value="P:secondary metabolite biosynthetic process"/>
    <property type="evidence" value="ECO:0007669"/>
    <property type="project" value="TreeGrafter"/>
</dbReference>
<dbReference type="Pfam" id="PF13602">
    <property type="entry name" value="ADH_zinc_N_2"/>
    <property type="match status" value="1"/>
</dbReference>
<dbReference type="InterPro" id="IPR011032">
    <property type="entry name" value="GroES-like_sf"/>
</dbReference>
<dbReference type="InterPro" id="IPR032821">
    <property type="entry name" value="PKS_assoc"/>
</dbReference>
<dbReference type="GO" id="GO:0008168">
    <property type="term" value="F:methyltransferase activity"/>
    <property type="evidence" value="ECO:0007669"/>
    <property type="project" value="UniProtKB-KW"/>
</dbReference>
<protein>
    <submittedName>
        <fullName evidence="11">Polyketide synthase</fullName>
    </submittedName>
</protein>
<dbReference type="PANTHER" id="PTHR43775:SF49">
    <property type="entry name" value="SYNTHASE, PUTATIVE (JCVI)-RELATED"/>
    <property type="match status" value="1"/>
</dbReference>
<evidence type="ECO:0000256" key="3">
    <source>
        <dbReference type="ARBA" id="ARBA00022603"/>
    </source>
</evidence>
<dbReference type="Pfam" id="PF21089">
    <property type="entry name" value="PKS_DH_N"/>
    <property type="match status" value="1"/>
</dbReference>
<dbReference type="InterPro" id="IPR014031">
    <property type="entry name" value="Ketoacyl_synth_C"/>
</dbReference>
<evidence type="ECO:0000256" key="6">
    <source>
        <dbReference type="ARBA" id="ARBA00023268"/>
    </source>
</evidence>
<dbReference type="InterPro" id="IPR020841">
    <property type="entry name" value="PKS_Beta-ketoAc_synthase_dom"/>
</dbReference>
<dbReference type="GO" id="GO:1901336">
    <property type="term" value="P:lactone biosynthetic process"/>
    <property type="evidence" value="ECO:0007669"/>
    <property type="project" value="UniProtKB-ARBA"/>
</dbReference>
<dbReference type="Gene3D" id="3.40.47.10">
    <property type="match status" value="1"/>
</dbReference>
<comment type="caution">
    <text evidence="7">Lacks conserved residue(s) required for the propagation of feature annotation.</text>
</comment>
<keyword evidence="4" id="KW-0808">Transferase</keyword>
<dbReference type="Pfam" id="PF08240">
    <property type="entry name" value="ADH_N"/>
    <property type="match status" value="1"/>
</dbReference>
<dbReference type="GO" id="GO:0006633">
    <property type="term" value="P:fatty acid biosynthetic process"/>
    <property type="evidence" value="ECO:0007669"/>
    <property type="project" value="TreeGrafter"/>
</dbReference>
<dbReference type="SUPFAM" id="SSF52151">
    <property type="entry name" value="FabD/lysophospholipase-like"/>
    <property type="match status" value="1"/>
</dbReference>
<feature type="compositionally biased region" description="Polar residues" evidence="8">
    <location>
        <begin position="449"/>
        <end position="464"/>
    </location>
</feature>
<dbReference type="Pfam" id="PF00698">
    <property type="entry name" value="Acyl_transf_1"/>
    <property type="match status" value="1"/>
</dbReference>
<dbReference type="InterPro" id="IPR049552">
    <property type="entry name" value="PKS_DH_N"/>
</dbReference>
<feature type="compositionally biased region" description="Polar residues" evidence="8">
    <location>
        <begin position="479"/>
        <end position="488"/>
    </location>
</feature>
<dbReference type="InterPro" id="IPR056501">
    <property type="entry name" value="NAD-bd_HRPKS_sdrA"/>
</dbReference>
<dbReference type="Pfam" id="PF02801">
    <property type="entry name" value="Ketoacyl-synt_C"/>
    <property type="match status" value="1"/>
</dbReference>
<dbReference type="SMART" id="SM00826">
    <property type="entry name" value="PKS_DH"/>
    <property type="match status" value="1"/>
</dbReference>
<dbReference type="SMART" id="SM00825">
    <property type="entry name" value="PKS_KS"/>
    <property type="match status" value="1"/>
</dbReference>
<keyword evidence="1" id="KW-0596">Phosphopantetheine</keyword>
<evidence type="ECO:0000259" key="10">
    <source>
        <dbReference type="PROSITE" id="PS52019"/>
    </source>
</evidence>
<dbReference type="InterPro" id="IPR029063">
    <property type="entry name" value="SAM-dependent_MTases_sf"/>
</dbReference>
<dbReference type="OrthoDB" id="5129394at2759"/>
<name>A0A8H4Q751_9HYPO</name>
<dbReference type="InterPro" id="IPR049900">
    <property type="entry name" value="PKS_mFAS_DH"/>
</dbReference>
<sequence>MGMRLPGGVSTPDEFWVLLVNKRDGRCRVPSDRYNVDAFHGEAMHRRKVANDHGHFLDVNIKAFDRSFAPGPPADLELVDPQQRLLLEVAWECMENAGQGRFQGSETGMYVGVFGEDWGHILHKDILSTENGRRLSSGDFGLANWISYVLDLRGPSMTVRTACSASLTALHLACLAIRNGDCKSAIVAGTSLIMEPSMTLEMSRERVLSYPLPACEAINAILIKPLGAALKDGDPIRAIIRATSANSDGKTSGMGCPSVEGQVAIIRNTYRAAGIGDISETPFIECHGTGTPVGDPIEVAALAAAFGRRGTYIGSVKPNVGHGEGASGITSIIKAALSLEKSVILPNIGFTTPNPKISWDENKFEVPLEPMPFPRDRPARISVNSFGIGGANAHAILESAASVGVPQPSGCRKINGSHTENDGTNGAVGTTEKELIGTPEDGLNETTEKNGITGTTENGLNGATENRLKGTTEKRLNDATDNGQNATTENRHNGATENEHHLNSGSQPSHFKWPSVLPVSAFSQSSLQKRIDNIKGYIDANPRSRNNVVHTMALGRSHLTYRSFSIVRDADSQSLQFSPIEIAGSSKAVFVFTGQGAQWEGMAKSLVLGSPSFRRDIREMDAALQTLSKPPQWTIEGILTLGRGYGKESLNQPEFAQPLCTAVQVGLVNFLARSGVTPSAVVGHSSGEIAAAYAAGALTASEAIICAFVRGQATHFNSREGLMAAVGLGRDAVEPHLVEGSVIACENSYNSVTISGDPQAINQTLQSIEQKETEAPTKILPVNVAYHSHHILDAGALYEKMAAPYLKEAKGPSVPFFSSVYGRQVSSDTRLGPSYWRENHESAVLFHGAVSDLLSSLPHVATVIEIGPHPALRGPLRQILQERSTKRAPAYIATLSRNKQCVDSLVDTVGQLFARGYDVDFSFLNPKGSILVDLPNKSWDHSEEYWNEGRVSSAWRMKKNVYHELLGDRSPESSVLEPTWRNMIHCSDVPWLAEHKVETDVVFSLAGYVGMIGEAVRQVLGTKSCVLRNVTIKAALVLPEGYPIENDDEDAAGAFNRHEELIHLAMAGEDLESTTAETKQQSDPETGSGLPRRITKAHFYNHLRRLGLRYGPRFSGLTDLAADTERFEATASLRNENEDLYTIRRLTICSGAEPDLVVSAVMHEDGATSTIVAVGKESRRPVIQVEELAFIPFHTGNLEGIASTRLEWLPDIDSVFLWEKLASIGILQSLHVIESLDVTPSGHLIKYAAWMEEEKKAIISGEKPVTFPEEQQWVLMKPLELKDAAKAILEESQTSSDPKVRRLGCLYYDLGQPEVIEPIFRGSEPVEAVVTDDRINEFYKLQCTVSAAELFRLRGHAKPTMKVLKIGAGTGSLTRDILKSLVSEDGVRMYGKYVFSDISPWFFTGARETLKDMTGVEFMFDMVIASNVIHATPCLHDTLLIVRSLLRPDGCFYLVELIKPLPWRAITFLTARLPGWWLGEADGRTDMPLITVERWDAELQAAGFTGIDSVVYDDDPPYRANAYMVSKVAAPAEEAAGGPKAVTILYKQTKHELARHLADIWSREGLVVRWLQLDSPGNKSVETEHIVSAVDLEGPFFHDMSETDHQAFKTFLSRYKGGVLWLTRSSQIACSDPRYSLVNGVARTIRVELIRDFWTAELQSPGEASTLTAVLAIARKFFGRTPLNFSADSEFAVHNGVVRIARCHWSSMAGALEPAVDDGCERQLIIGHHGVLDSLHWSRRDPSALGDDDVELDIRCLGLNFLDVMASMGLVPLPKDILGFEATGVVRRVGSAVKHVAVGDHVWVAYGGLFATRKVVPGAAVFGMPDELSFEEGATIAIVYVTAIFTLIKIGQLQRGQTVLIHSAAGGVGQAALNICKMVGAEIYATVGSEAKAEFLVTEHGIPRERIFNSRNVSFLDDVQRVTNGRGVDVVLNSLSGELLHASWQCVAKRGKMLEIGKRDMLERGRLALDVFMGNRSFYGFDLIGLLRDYLDILQEVTSKFKEFIAHGYMKPIQPIHHFSADNAADAVRFMRTGEHMGKIVVNIPEDPTAIKFTKLVQTTLFSDTSTYLLIGGLRTR</sequence>
<dbReference type="InterPro" id="IPR016036">
    <property type="entry name" value="Malonyl_transacylase_ACP-bd"/>
</dbReference>
<feature type="compositionally biased region" description="Polar residues" evidence="8">
    <location>
        <begin position="1073"/>
        <end position="1085"/>
    </location>
</feature>
<feature type="region of interest" description="N-terminal hotdog fold" evidence="7">
    <location>
        <begin position="963"/>
        <end position="1078"/>
    </location>
</feature>
<evidence type="ECO:0000256" key="2">
    <source>
        <dbReference type="ARBA" id="ARBA00022553"/>
    </source>
</evidence>
<dbReference type="InterPro" id="IPR016035">
    <property type="entry name" value="Acyl_Trfase/lysoPLipase"/>
</dbReference>
<dbReference type="InterPro" id="IPR020843">
    <property type="entry name" value="ER"/>
</dbReference>
<dbReference type="Gene3D" id="3.90.180.10">
    <property type="entry name" value="Medium-chain alcohol dehydrogenases, catalytic domain"/>
    <property type="match status" value="1"/>
</dbReference>
<dbReference type="InterPro" id="IPR042104">
    <property type="entry name" value="PKS_dehydratase_sf"/>
</dbReference>